<dbReference type="InterPro" id="IPR000905">
    <property type="entry name" value="Gcp-like_dom"/>
</dbReference>
<evidence type="ECO:0008006" key="2">
    <source>
        <dbReference type="Google" id="ProtNLM"/>
    </source>
</evidence>
<gene>
    <name evidence="1" type="ORF">LCGC14_2087730</name>
</gene>
<sequence length="70" mass="7450">LGQVCEAAGLRFVAPPLKLCTDNAAMIAWAGIELFRLGRRDGLDLSARPRWPLDSSQPAMLGSGRKGAKA</sequence>
<dbReference type="PANTHER" id="PTHR11735:SF6">
    <property type="entry name" value="TRNA N6-ADENOSINE THREONYLCARBAMOYLTRANSFERASE, MITOCHONDRIAL"/>
    <property type="match status" value="1"/>
</dbReference>
<name>A0A0F9EDV7_9ZZZZ</name>
<dbReference type="PANTHER" id="PTHR11735">
    <property type="entry name" value="TRNA N6-ADENOSINE THREONYLCARBAMOYLTRANSFERASE"/>
    <property type="match status" value="1"/>
</dbReference>
<organism evidence="1">
    <name type="scientific">marine sediment metagenome</name>
    <dbReference type="NCBI Taxonomy" id="412755"/>
    <lineage>
        <taxon>unclassified sequences</taxon>
        <taxon>metagenomes</taxon>
        <taxon>ecological metagenomes</taxon>
    </lineage>
</organism>
<comment type="caution">
    <text evidence="1">The sequence shown here is derived from an EMBL/GenBank/DDBJ whole genome shotgun (WGS) entry which is preliminary data.</text>
</comment>
<dbReference type="AlphaFoldDB" id="A0A0F9EDV7"/>
<reference evidence="1" key="1">
    <citation type="journal article" date="2015" name="Nature">
        <title>Complex archaea that bridge the gap between prokaryotes and eukaryotes.</title>
        <authorList>
            <person name="Spang A."/>
            <person name="Saw J.H."/>
            <person name="Jorgensen S.L."/>
            <person name="Zaremba-Niedzwiedzka K."/>
            <person name="Martijn J."/>
            <person name="Lind A.E."/>
            <person name="van Eijk R."/>
            <person name="Schleper C."/>
            <person name="Guy L."/>
            <person name="Ettema T.J."/>
        </authorList>
    </citation>
    <scope>NUCLEOTIDE SEQUENCE</scope>
</reference>
<dbReference type="Gene3D" id="3.30.420.40">
    <property type="match status" value="1"/>
</dbReference>
<evidence type="ECO:0000313" key="1">
    <source>
        <dbReference type="EMBL" id="KKL72154.1"/>
    </source>
</evidence>
<proteinExistence type="predicted"/>
<accession>A0A0F9EDV7</accession>
<feature type="non-terminal residue" evidence="1">
    <location>
        <position position="1"/>
    </location>
</feature>
<protein>
    <recommendedName>
        <fullName evidence="2">Gcp-like domain-containing protein</fullName>
    </recommendedName>
</protein>
<dbReference type="EMBL" id="LAZR01025358">
    <property type="protein sequence ID" value="KKL72154.1"/>
    <property type="molecule type" value="Genomic_DNA"/>
</dbReference>